<gene>
    <name evidence="2" type="ORF">GGQ93_000383</name>
</gene>
<evidence type="ECO:0000313" key="2">
    <source>
        <dbReference type="EMBL" id="MBB5738692.1"/>
    </source>
</evidence>
<reference evidence="2 3" key="1">
    <citation type="submission" date="2020-08" db="EMBL/GenBank/DDBJ databases">
        <title>Genomic Encyclopedia of Type Strains, Phase IV (KMG-IV): sequencing the most valuable type-strain genomes for metagenomic binning, comparative biology and taxonomic classification.</title>
        <authorList>
            <person name="Goeker M."/>
        </authorList>
    </citation>
    <scope>NUCLEOTIDE SEQUENCE [LARGE SCALE GENOMIC DNA]</scope>
    <source>
        <strain evidence="2 3">DSM 4731</strain>
    </source>
</reference>
<evidence type="ECO:0000313" key="3">
    <source>
        <dbReference type="Proteomes" id="UP000527324"/>
    </source>
</evidence>
<comment type="caution">
    <text evidence="2">The sequence shown here is derived from an EMBL/GenBank/DDBJ whole genome shotgun (WGS) entry which is preliminary data.</text>
</comment>
<sequence length="77" mass="8662">MARLATRRPHQNHHTVGQTPNGDQTSFSIVPTIIVKRQMITVEHSRRLGEIQSTLNPRAITLAGIEGDAHRFLLLQK</sequence>
<accession>A0A7W9C4Y5</accession>
<name>A0A7W9C4Y5_9CAUL</name>
<dbReference type="EMBL" id="JACHOQ010000001">
    <property type="protein sequence ID" value="MBB5738692.1"/>
    <property type="molecule type" value="Genomic_DNA"/>
</dbReference>
<keyword evidence="3" id="KW-1185">Reference proteome</keyword>
<dbReference type="AlphaFoldDB" id="A0A7W9C4Y5"/>
<feature type="compositionally biased region" description="Basic residues" evidence="1">
    <location>
        <begin position="1"/>
        <end position="13"/>
    </location>
</feature>
<protein>
    <submittedName>
        <fullName evidence="2">Uncharacterized protein</fullName>
    </submittedName>
</protein>
<feature type="region of interest" description="Disordered" evidence="1">
    <location>
        <begin position="1"/>
        <end position="26"/>
    </location>
</feature>
<dbReference type="Proteomes" id="UP000527324">
    <property type="component" value="Unassembled WGS sequence"/>
</dbReference>
<evidence type="ECO:0000256" key="1">
    <source>
        <dbReference type="SAM" id="MobiDB-lite"/>
    </source>
</evidence>
<feature type="compositionally biased region" description="Polar residues" evidence="1">
    <location>
        <begin position="14"/>
        <end position="26"/>
    </location>
</feature>
<proteinExistence type="predicted"/>
<organism evidence="2 3">
    <name type="scientific">Brevundimonas aurantiaca</name>
    <dbReference type="NCBI Taxonomy" id="74316"/>
    <lineage>
        <taxon>Bacteria</taxon>
        <taxon>Pseudomonadati</taxon>
        <taxon>Pseudomonadota</taxon>
        <taxon>Alphaproteobacteria</taxon>
        <taxon>Caulobacterales</taxon>
        <taxon>Caulobacteraceae</taxon>
        <taxon>Brevundimonas</taxon>
    </lineage>
</organism>